<evidence type="ECO:0000313" key="3">
    <source>
        <dbReference type="Proteomes" id="UP000626844"/>
    </source>
</evidence>
<dbReference type="SUPFAM" id="SSF51735">
    <property type="entry name" value="NAD(P)-binding Rossmann-fold domains"/>
    <property type="match status" value="1"/>
</dbReference>
<keyword evidence="3" id="KW-1185">Reference proteome</keyword>
<proteinExistence type="predicted"/>
<dbReference type="RefSeq" id="WP_191159818.1">
    <property type="nucleotide sequence ID" value="NZ_JACXAI010000024.1"/>
</dbReference>
<organism evidence="2 3">
    <name type="scientific">Metabacillus arenae</name>
    <dbReference type="NCBI Taxonomy" id="2771434"/>
    <lineage>
        <taxon>Bacteria</taxon>
        <taxon>Bacillati</taxon>
        <taxon>Bacillota</taxon>
        <taxon>Bacilli</taxon>
        <taxon>Bacillales</taxon>
        <taxon>Bacillaceae</taxon>
        <taxon>Metabacillus</taxon>
    </lineage>
</organism>
<dbReference type="InterPro" id="IPR036291">
    <property type="entry name" value="NAD(P)-bd_dom_sf"/>
</dbReference>
<feature type="domain" description="Gfo/Idh/MocA-like oxidoreductase N-terminal" evidence="1">
    <location>
        <begin position="10"/>
        <end position="109"/>
    </location>
</feature>
<dbReference type="InterPro" id="IPR000683">
    <property type="entry name" value="Gfo/Idh/MocA-like_OxRdtase_N"/>
</dbReference>
<gene>
    <name evidence="2" type="ORF">IC621_17540</name>
</gene>
<dbReference type="AlphaFoldDB" id="A0A926NJQ5"/>
<dbReference type="PROSITE" id="PS51257">
    <property type="entry name" value="PROKAR_LIPOPROTEIN"/>
    <property type="match status" value="1"/>
</dbReference>
<dbReference type="InterPro" id="IPR051450">
    <property type="entry name" value="Gfo/Idh/MocA_Oxidoreductases"/>
</dbReference>
<sequence length="311" mass="34732">MNKYSYSSLHLGLVGCGNWGRHILHDLKQLGVKTSVVARSETSRANALSYGADHLVDTIEALDETISGYVIASIASAHIENIRALLPRQRPIFVEKPLGTKLDEAEMLALESKGLVFVMHKWRYHPGIDALAKLVQSEEFGKIKGLRLQRTNWGRQHEDVDCCLHLLPHDLSITLHILGYLPPVETVIRNPLGNNHFGFFATLFDRDRDIYSTYDVNNIAPGNVRSVAVGFEKGVAALTDSYAEGITVCQYGTKNPPETRLISKEMPLLQQLRSFLDYLCGDLPPLSSLEDELLILRRITAVRNELYGGKV</sequence>
<name>A0A926NJQ5_9BACI</name>
<evidence type="ECO:0000259" key="1">
    <source>
        <dbReference type="Pfam" id="PF01408"/>
    </source>
</evidence>
<comment type="caution">
    <text evidence="2">The sequence shown here is derived from an EMBL/GenBank/DDBJ whole genome shotgun (WGS) entry which is preliminary data.</text>
</comment>
<dbReference type="EMBL" id="JACXAI010000024">
    <property type="protein sequence ID" value="MBD1382035.1"/>
    <property type="molecule type" value="Genomic_DNA"/>
</dbReference>
<dbReference type="GO" id="GO:0000166">
    <property type="term" value="F:nucleotide binding"/>
    <property type="evidence" value="ECO:0007669"/>
    <property type="project" value="InterPro"/>
</dbReference>
<reference evidence="2" key="1">
    <citation type="submission" date="2020-09" db="EMBL/GenBank/DDBJ databases">
        <title>A novel bacterium of genus Bacillus, isolated from South China Sea.</title>
        <authorList>
            <person name="Huang H."/>
            <person name="Mo K."/>
            <person name="Hu Y."/>
        </authorList>
    </citation>
    <scope>NUCLEOTIDE SEQUENCE</scope>
    <source>
        <strain evidence="2">IB182487</strain>
    </source>
</reference>
<dbReference type="PANTHER" id="PTHR43377">
    <property type="entry name" value="BILIVERDIN REDUCTASE A"/>
    <property type="match status" value="1"/>
</dbReference>
<dbReference type="Pfam" id="PF01408">
    <property type="entry name" value="GFO_IDH_MocA"/>
    <property type="match status" value="1"/>
</dbReference>
<dbReference type="Gene3D" id="3.30.360.10">
    <property type="entry name" value="Dihydrodipicolinate Reductase, domain 2"/>
    <property type="match status" value="1"/>
</dbReference>
<accession>A0A926NJQ5</accession>
<dbReference type="Proteomes" id="UP000626844">
    <property type="component" value="Unassembled WGS sequence"/>
</dbReference>
<dbReference type="PANTHER" id="PTHR43377:SF1">
    <property type="entry name" value="BILIVERDIN REDUCTASE A"/>
    <property type="match status" value="1"/>
</dbReference>
<protein>
    <submittedName>
        <fullName evidence="2">Gfo/Idh/MocA family oxidoreductase</fullName>
    </submittedName>
</protein>
<evidence type="ECO:0000313" key="2">
    <source>
        <dbReference type="EMBL" id="MBD1382035.1"/>
    </source>
</evidence>
<dbReference type="Gene3D" id="3.40.50.720">
    <property type="entry name" value="NAD(P)-binding Rossmann-like Domain"/>
    <property type="match status" value="1"/>
</dbReference>